<dbReference type="EMBL" id="RAPN01000001">
    <property type="protein sequence ID" value="RKD90861.1"/>
    <property type="molecule type" value="Genomic_DNA"/>
</dbReference>
<organism evidence="3 4">
    <name type="scientific">Mangrovibacterium diazotrophicum</name>
    <dbReference type="NCBI Taxonomy" id="1261403"/>
    <lineage>
        <taxon>Bacteria</taxon>
        <taxon>Pseudomonadati</taxon>
        <taxon>Bacteroidota</taxon>
        <taxon>Bacteroidia</taxon>
        <taxon>Marinilabiliales</taxon>
        <taxon>Prolixibacteraceae</taxon>
        <taxon>Mangrovibacterium</taxon>
    </lineage>
</organism>
<evidence type="ECO:0000313" key="4">
    <source>
        <dbReference type="Proteomes" id="UP000283387"/>
    </source>
</evidence>
<dbReference type="NCBIfam" id="NF045579">
    <property type="entry name" value="rhamnoside_JR"/>
    <property type="match status" value="1"/>
</dbReference>
<protein>
    <submittedName>
        <fullName evidence="3">Alpha-L-rhamnosidase-like protein</fullName>
    </submittedName>
</protein>
<dbReference type="GO" id="GO:0016787">
    <property type="term" value="F:hydrolase activity"/>
    <property type="evidence" value="ECO:0007669"/>
    <property type="project" value="UniProtKB-KW"/>
</dbReference>
<dbReference type="SUPFAM" id="SSF49785">
    <property type="entry name" value="Galactose-binding domain-like"/>
    <property type="match status" value="1"/>
</dbReference>
<keyword evidence="2" id="KW-0378">Hydrolase</keyword>
<dbReference type="PANTHER" id="PTHR43817:SF1">
    <property type="entry name" value="HYDROLASE, FAMILY 43, PUTATIVE (AFU_ORTHOLOGUE AFUA_3G01660)-RELATED"/>
    <property type="match status" value="1"/>
</dbReference>
<gene>
    <name evidence="3" type="ORF">BC643_1206</name>
</gene>
<proteinExistence type="predicted"/>
<dbReference type="Gene3D" id="2.60.120.260">
    <property type="entry name" value="Galactose-binding domain-like"/>
    <property type="match status" value="1"/>
</dbReference>
<evidence type="ECO:0000256" key="1">
    <source>
        <dbReference type="ARBA" id="ARBA00022729"/>
    </source>
</evidence>
<sequence>MKRRDFIKLTGSAGAVFCLLTPQSIKALTDGDYAGLENSFINPQRSVGPWVVWHWTSANQTKEGVISDLQGMAEAGIAGATLFSFPTGGMGSGGGTVIDNPAEPLTPEWFDLIDLAVNEADRLGLKLAIQISAGWATAGGDWIPPELSQQQVVWSETLIQGGQTYLGSLERPTRGEPIGGHGIAQPEIPDSWNNYYRDLHVLAFPVPQDWSKTSFTENAKITSNLPVTDFEKLGSPDNRSVVLKSEKEGYIQFEFENPFTLRAIKVESGSYNLPAHTMEIQQSNDGVTFATIGKLDAMLSGFQTQLTELTHVVPQSTAKFYRLVYTPKPPINYDEHMVGASFTSGGFGARPYGEPSGFVDLSKMVDDLSIASVCLLSQATVHHWEAKTAMTWGKSRRVANAEMPASACIPLDAIIDLTNEMQEDGTLNWKVPDGEWKIMRFGYTTMARTNGHGVGQGLESDKFSREGARIAFEGWYGRILDHVGPRMADSVVKMLNIDSWECGSQNWSPVFKEEFEKRRGYKVTKYLPLMTGIPVESAEVSEAFLYDIRRTIADLISDNFFDEMRTLAHAKGSLVNTEVTNPTMTSDGILAYKNVDETSSEFWCEKWNCWKPCDIRDAASGARVYGKQIVIAEAFTGGGDWREHPYDLKALGDMHYVDGVNRMMIHLWAAQPYPDRKPGATGATGLYFNQNTTWIKPGKVWLDYMRRVQALLQSGVATCDALYFIGEEIPARALIPPKYGSFFVTEPALPDGYDYDSINQDALLSRARVEENNIVLPNEVRYRVLVLHPDTKLTPQLARKIKALIAEGAQVVGPKPTGSITLEGGVQAHEEVLSIADEVWGDLDGVLRQERTYGLGRIFWGMPMVDVLDRMNLSPDVLFLNQTETLSGNPFRATANQPVGYNPTAYGEDRKGWGLMWNHRSNDGKDFYFLSNQEQMLISTEISIRQSGRIPEFWHPDSGQIEDVPLWREENGRTIIPHIFQPAESVFVMFRHSSAKTNQLVDIISPNQGAKTNLQIDVQASNINVWAKESGSWILEKKNGNQHEVKVNKIDTPVAVEGEWEVRFPLLTGEERVTELNLGSWTNSEDDEIKHFSGTATYHKTIDLDEALFRKNKRIFLDLGEVRNLARVKVNGQDLGVIWKPPYCIEMTTTAKPGLNIIEIEATNTWHNRLAYDAGLPKKERQTWVACGIRNGGIKKNAELVPAGILGPVKISSWIKAK</sequence>
<accession>A0A419W5W9</accession>
<dbReference type="Pfam" id="PF17132">
    <property type="entry name" value="Glyco_hydro_106"/>
    <property type="match status" value="2"/>
</dbReference>
<dbReference type="AlphaFoldDB" id="A0A419W5W9"/>
<name>A0A419W5W9_9BACT</name>
<dbReference type="Proteomes" id="UP000283387">
    <property type="component" value="Unassembled WGS sequence"/>
</dbReference>
<dbReference type="PANTHER" id="PTHR43817">
    <property type="entry name" value="GLYCOSYL HYDROLASE"/>
    <property type="match status" value="1"/>
</dbReference>
<keyword evidence="4" id="KW-1185">Reference proteome</keyword>
<evidence type="ECO:0000256" key="2">
    <source>
        <dbReference type="ARBA" id="ARBA00022801"/>
    </source>
</evidence>
<dbReference type="InterPro" id="IPR008979">
    <property type="entry name" value="Galactose-bd-like_sf"/>
</dbReference>
<comment type="caution">
    <text evidence="3">The sequence shown here is derived from an EMBL/GenBank/DDBJ whole genome shotgun (WGS) entry which is preliminary data.</text>
</comment>
<dbReference type="OrthoDB" id="9761519at2"/>
<reference evidence="3 4" key="1">
    <citation type="submission" date="2018-09" db="EMBL/GenBank/DDBJ databases">
        <title>Genomic Encyclopedia of Archaeal and Bacterial Type Strains, Phase II (KMG-II): from individual species to whole genera.</title>
        <authorList>
            <person name="Goeker M."/>
        </authorList>
    </citation>
    <scope>NUCLEOTIDE SEQUENCE [LARGE SCALE GENOMIC DNA]</scope>
    <source>
        <strain evidence="3 4">DSM 27148</strain>
    </source>
</reference>
<keyword evidence="1" id="KW-0732">Signal</keyword>
<evidence type="ECO:0000313" key="3">
    <source>
        <dbReference type="EMBL" id="RKD90861.1"/>
    </source>
</evidence>